<evidence type="ECO:0000313" key="1">
    <source>
        <dbReference type="EMBL" id="GAA0138863.1"/>
    </source>
</evidence>
<dbReference type="Proteomes" id="UP001454036">
    <property type="component" value="Unassembled WGS sequence"/>
</dbReference>
<keyword evidence="2" id="KW-1185">Reference proteome</keyword>
<dbReference type="AlphaFoldDB" id="A0AAV3NIS8"/>
<evidence type="ECO:0000313" key="2">
    <source>
        <dbReference type="Proteomes" id="UP001454036"/>
    </source>
</evidence>
<protein>
    <submittedName>
        <fullName evidence="1">Uncharacterized protein</fullName>
    </submittedName>
</protein>
<gene>
    <name evidence="1" type="ORF">LIER_34994</name>
</gene>
<reference evidence="1 2" key="1">
    <citation type="submission" date="2024-01" db="EMBL/GenBank/DDBJ databases">
        <title>The complete chloroplast genome sequence of Lithospermum erythrorhizon: insights into the phylogenetic relationship among Boraginaceae species and the maternal lineages of purple gromwells.</title>
        <authorList>
            <person name="Okada T."/>
            <person name="Watanabe K."/>
        </authorList>
    </citation>
    <scope>NUCLEOTIDE SEQUENCE [LARGE SCALE GENOMIC DNA]</scope>
</reference>
<dbReference type="EMBL" id="BAABME010015006">
    <property type="protein sequence ID" value="GAA0138863.1"/>
    <property type="molecule type" value="Genomic_DNA"/>
</dbReference>
<organism evidence="1 2">
    <name type="scientific">Lithospermum erythrorhizon</name>
    <name type="common">Purple gromwell</name>
    <name type="synonym">Lithospermum officinale var. erythrorhizon</name>
    <dbReference type="NCBI Taxonomy" id="34254"/>
    <lineage>
        <taxon>Eukaryota</taxon>
        <taxon>Viridiplantae</taxon>
        <taxon>Streptophyta</taxon>
        <taxon>Embryophyta</taxon>
        <taxon>Tracheophyta</taxon>
        <taxon>Spermatophyta</taxon>
        <taxon>Magnoliopsida</taxon>
        <taxon>eudicotyledons</taxon>
        <taxon>Gunneridae</taxon>
        <taxon>Pentapetalae</taxon>
        <taxon>asterids</taxon>
        <taxon>lamiids</taxon>
        <taxon>Boraginales</taxon>
        <taxon>Boraginaceae</taxon>
        <taxon>Boraginoideae</taxon>
        <taxon>Lithospermeae</taxon>
        <taxon>Lithospermum</taxon>
    </lineage>
</organism>
<dbReference type="PANTHER" id="PTHR11439:SF524">
    <property type="entry name" value="RNA-DIRECTED DNA POLYMERASE, PROTEIN KINASE RLK-PELLE-DLSV FAMILY"/>
    <property type="match status" value="1"/>
</dbReference>
<name>A0AAV3NIS8_LITER</name>
<dbReference type="CDD" id="cd09272">
    <property type="entry name" value="RNase_HI_RT_Ty1"/>
    <property type="match status" value="1"/>
</dbReference>
<dbReference type="PANTHER" id="PTHR11439">
    <property type="entry name" value="GAG-POL-RELATED RETROTRANSPOSON"/>
    <property type="match status" value="1"/>
</dbReference>
<accession>A0AAV3NIS8</accession>
<proteinExistence type="predicted"/>
<comment type="caution">
    <text evidence="1">The sequence shown here is derived from an EMBL/GenBank/DDBJ whole genome shotgun (WGS) entry which is preliminary data.</text>
</comment>
<sequence length="109" mass="11995">MSSCKPSVTPIDTKSKLGNNLISWSSKRQATISRSSAEAEYRGVANVVSEGCWLRNLLLELHHPMTKATIVYCDNIANIFTKGLPLILFTDFRHNLSIQPPSASTAGLY</sequence>